<protein>
    <submittedName>
        <fullName evidence="12">Orexin receptor type 2 like protein</fullName>
    </submittedName>
</protein>
<name>A0A8T0ELB3_ARGBR</name>
<keyword evidence="4 10" id="KW-1133">Transmembrane helix</keyword>
<evidence type="ECO:0000256" key="8">
    <source>
        <dbReference type="ARBA" id="ARBA00023224"/>
    </source>
</evidence>
<dbReference type="AlphaFoldDB" id="A0A8T0ELB3"/>
<dbReference type="SUPFAM" id="SSF81321">
    <property type="entry name" value="Family A G protein-coupled receptor-like"/>
    <property type="match status" value="1"/>
</dbReference>
<keyword evidence="5 9" id="KW-0297">G-protein coupled receptor</keyword>
<evidence type="ECO:0000256" key="1">
    <source>
        <dbReference type="ARBA" id="ARBA00004141"/>
    </source>
</evidence>
<dbReference type="PROSITE" id="PS50262">
    <property type="entry name" value="G_PROTEIN_RECEP_F1_2"/>
    <property type="match status" value="1"/>
</dbReference>
<evidence type="ECO:0000256" key="10">
    <source>
        <dbReference type="SAM" id="Phobius"/>
    </source>
</evidence>
<evidence type="ECO:0000256" key="2">
    <source>
        <dbReference type="ARBA" id="ARBA00010663"/>
    </source>
</evidence>
<keyword evidence="13" id="KW-1185">Reference proteome</keyword>
<keyword evidence="6 10" id="KW-0472">Membrane</keyword>
<dbReference type="EMBL" id="JABXBU010002227">
    <property type="protein sequence ID" value="KAF8774782.1"/>
    <property type="molecule type" value="Genomic_DNA"/>
</dbReference>
<keyword evidence="8 9" id="KW-0807">Transducer</keyword>
<dbReference type="Proteomes" id="UP000807504">
    <property type="component" value="Unassembled WGS sequence"/>
</dbReference>
<feature type="domain" description="G-protein coupled receptors family 1 profile" evidence="11">
    <location>
        <begin position="68"/>
        <end position="177"/>
    </location>
</feature>
<evidence type="ECO:0000256" key="6">
    <source>
        <dbReference type="ARBA" id="ARBA00023136"/>
    </source>
</evidence>
<dbReference type="GO" id="GO:0004930">
    <property type="term" value="F:G protein-coupled receptor activity"/>
    <property type="evidence" value="ECO:0007669"/>
    <property type="project" value="UniProtKB-KW"/>
</dbReference>
<accession>A0A8T0ELB3</accession>
<dbReference type="InterPro" id="IPR017452">
    <property type="entry name" value="GPCR_Rhodpsn_7TM"/>
</dbReference>
<dbReference type="PANTHER" id="PTHR24243:SF233">
    <property type="entry name" value="THYROTROPIN-RELEASING HORMONE RECEPTOR"/>
    <property type="match status" value="1"/>
</dbReference>
<dbReference type="InterPro" id="IPR000276">
    <property type="entry name" value="GPCR_Rhodpsn"/>
</dbReference>
<feature type="transmembrane region" description="Helical" evidence="10">
    <location>
        <begin position="130"/>
        <end position="149"/>
    </location>
</feature>
<feature type="transmembrane region" description="Helical" evidence="10">
    <location>
        <begin position="89"/>
        <end position="110"/>
    </location>
</feature>
<keyword evidence="7 9" id="KW-0675">Receptor</keyword>
<keyword evidence="3 9" id="KW-0812">Transmembrane</keyword>
<evidence type="ECO:0000256" key="4">
    <source>
        <dbReference type="ARBA" id="ARBA00022989"/>
    </source>
</evidence>
<dbReference type="Gene3D" id="1.20.1070.10">
    <property type="entry name" value="Rhodopsin 7-helix transmembrane proteins"/>
    <property type="match status" value="1"/>
</dbReference>
<reference evidence="12" key="2">
    <citation type="submission" date="2020-06" db="EMBL/GenBank/DDBJ databases">
        <authorList>
            <person name="Sheffer M."/>
        </authorList>
    </citation>
    <scope>NUCLEOTIDE SEQUENCE</scope>
</reference>
<dbReference type="PROSITE" id="PS00237">
    <property type="entry name" value="G_PROTEIN_RECEP_F1_1"/>
    <property type="match status" value="1"/>
</dbReference>
<gene>
    <name evidence="12" type="ORF">HNY73_017296</name>
</gene>
<sequence length="370" mass="40770">MMIDNDNSTENNYFGPAPENLTYLLSNISAEGSSKVRAPASVSAELPAYIRIAATTVCAVILTLGTAGNILVATVVWKTKELRNSTNLFLINLSLADLMVLLVCVPPVLVELHSMPEVWIMGEGMCKAVPYVQLTAAHGSVLTILAISFERYYAICQPLKAGYTCTQMRALAIIVAICFLRPALPHTAGRLLSYRKAPNGGQQGACLFQRRDPNAGQKTGGLDAGSGSSQFLHMLVTFQGIHNMVNSFGTGRYHQSGHGDLLQSSVLLQAVSLHECRTQPDTLQCHLFQIPQLFHPTPEMLEHEKQINSANHQGHHYLEHCYHQRKREERYLAVPSAEQQAAESHGQQQFTLECWTQTRKCMTKVSGLVD</sequence>
<organism evidence="12 13">
    <name type="scientific">Argiope bruennichi</name>
    <name type="common">Wasp spider</name>
    <name type="synonym">Aranea bruennichi</name>
    <dbReference type="NCBI Taxonomy" id="94029"/>
    <lineage>
        <taxon>Eukaryota</taxon>
        <taxon>Metazoa</taxon>
        <taxon>Ecdysozoa</taxon>
        <taxon>Arthropoda</taxon>
        <taxon>Chelicerata</taxon>
        <taxon>Arachnida</taxon>
        <taxon>Araneae</taxon>
        <taxon>Araneomorphae</taxon>
        <taxon>Entelegynae</taxon>
        <taxon>Araneoidea</taxon>
        <taxon>Araneidae</taxon>
        <taxon>Argiope</taxon>
    </lineage>
</organism>
<evidence type="ECO:0000256" key="7">
    <source>
        <dbReference type="ARBA" id="ARBA00023170"/>
    </source>
</evidence>
<dbReference type="Pfam" id="PF00001">
    <property type="entry name" value="7tm_1"/>
    <property type="match status" value="1"/>
</dbReference>
<comment type="caution">
    <text evidence="12">The sequence shown here is derived from an EMBL/GenBank/DDBJ whole genome shotgun (WGS) entry which is preliminary data.</text>
</comment>
<comment type="similarity">
    <text evidence="2 9">Belongs to the G-protein coupled receptor 1 family.</text>
</comment>
<reference evidence="12" key="1">
    <citation type="journal article" date="2020" name="bioRxiv">
        <title>Chromosome-level reference genome of the European wasp spider Argiope bruennichi: a resource for studies on range expansion and evolutionary adaptation.</title>
        <authorList>
            <person name="Sheffer M.M."/>
            <person name="Hoppe A."/>
            <person name="Krehenwinkel H."/>
            <person name="Uhl G."/>
            <person name="Kuss A.W."/>
            <person name="Jensen L."/>
            <person name="Jensen C."/>
            <person name="Gillespie R.G."/>
            <person name="Hoff K.J."/>
            <person name="Prost S."/>
        </authorList>
    </citation>
    <scope>NUCLEOTIDE SEQUENCE</scope>
</reference>
<evidence type="ECO:0000313" key="13">
    <source>
        <dbReference type="Proteomes" id="UP000807504"/>
    </source>
</evidence>
<dbReference type="GO" id="GO:0005886">
    <property type="term" value="C:plasma membrane"/>
    <property type="evidence" value="ECO:0007669"/>
    <property type="project" value="TreeGrafter"/>
</dbReference>
<evidence type="ECO:0000259" key="11">
    <source>
        <dbReference type="PROSITE" id="PS50262"/>
    </source>
</evidence>
<dbReference type="PANTHER" id="PTHR24243">
    <property type="entry name" value="G-PROTEIN COUPLED RECEPTOR"/>
    <property type="match status" value="1"/>
</dbReference>
<feature type="transmembrane region" description="Helical" evidence="10">
    <location>
        <begin position="48"/>
        <end position="77"/>
    </location>
</feature>
<evidence type="ECO:0000256" key="5">
    <source>
        <dbReference type="ARBA" id="ARBA00023040"/>
    </source>
</evidence>
<evidence type="ECO:0000256" key="9">
    <source>
        <dbReference type="RuleBase" id="RU000688"/>
    </source>
</evidence>
<dbReference type="PRINTS" id="PR00237">
    <property type="entry name" value="GPCRRHODOPSN"/>
</dbReference>
<evidence type="ECO:0000256" key="3">
    <source>
        <dbReference type="ARBA" id="ARBA00022692"/>
    </source>
</evidence>
<feature type="transmembrane region" description="Helical" evidence="10">
    <location>
        <begin position="161"/>
        <end position="184"/>
    </location>
</feature>
<comment type="subcellular location">
    <subcellularLocation>
        <location evidence="1">Membrane</location>
        <topology evidence="1">Multi-pass membrane protein</topology>
    </subcellularLocation>
</comment>
<proteinExistence type="inferred from homology"/>
<evidence type="ECO:0000313" key="12">
    <source>
        <dbReference type="EMBL" id="KAF8774782.1"/>
    </source>
</evidence>